<evidence type="ECO:0000313" key="1">
    <source>
        <dbReference type="EMBL" id="KPC17146.1"/>
    </source>
</evidence>
<comment type="caution">
    <text evidence="1">The sequence shown here is derived from an EMBL/GenBank/DDBJ whole genome shotgun (WGS) entry which is preliminary data.</text>
</comment>
<dbReference type="Proteomes" id="UP000037943">
    <property type="component" value="Unassembled WGS sequence"/>
</dbReference>
<accession>A0ABR5KRJ1</accession>
<sequence length="351" mass="40709">MRSSKSIETGAVTKANTIIPLYNHPEMTYALKIGCRDTYRNTRMNLGREVRAIDMRCSSEMDRELLQACVSFLSHEKFDYLEISDKMPARKWYAPKTTTTTHADALMALRYDIAQSPHVPWKEECIHFWSDFNHLYQHLDVTDQLQVDAFFELLMGKSFKDFRQEHTIKSLTPFQPDDGHPYQVCEHVDTLVRSDVARHQFSLVLSSQQLINKPVILEEDMQEYWDDMYDFDYHNPGPSIPVPDYKHRPLEDFSYDSPGKPFAELRECILAAFDRSPESGSNRSIVIRFRGLDLLRGVLTSNGFTPEDIYPQQKLGMSITRQQILDILNDCQRGSHIRVKFDDMLGIDLGL</sequence>
<protein>
    <submittedName>
        <fullName evidence="1">Uncharacterized protein</fullName>
    </submittedName>
</protein>
<evidence type="ECO:0000313" key="3">
    <source>
        <dbReference type="Proteomes" id="UP000037943"/>
    </source>
</evidence>
<name>A0ABR5KRJ1_PSEAV</name>
<gene>
    <name evidence="1" type="ORF">AC499_0348</name>
    <name evidence="2" type="ORF">AC499_1307</name>
</gene>
<keyword evidence="3" id="KW-1185">Reference proteome</keyword>
<dbReference type="EMBL" id="LGLK01000057">
    <property type="protein sequence ID" value="KPC18105.1"/>
    <property type="molecule type" value="Genomic_DNA"/>
</dbReference>
<reference evidence="1 3" key="2">
    <citation type="submission" date="2015-10" db="EMBL/GenBank/DDBJ databases">
        <title>Comparative genomics and high-throughput reverse genetic screens identify a new phytobacterial MAMP and an Arabidopsis receptor required for immune elicitation.</title>
        <authorList>
            <person name="Mott G.A."/>
            <person name="Thakur S."/>
            <person name="Wang P.W."/>
            <person name="Desveaux D."/>
            <person name="Guttman D.S."/>
        </authorList>
    </citation>
    <scope>NUCLEOTIDE SEQUENCE [LARGE SCALE GENOMIC DNA]</scope>
    <source>
        <strain evidence="1 3">107</strain>
    </source>
</reference>
<proteinExistence type="predicted"/>
<organism evidence="1 3">
    <name type="scientific">Pseudomonas amygdali pv. lachrymans</name>
    <name type="common">Pseudomonas syringae pv. lachrymans</name>
    <dbReference type="NCBI Taxonomy" id="53707"/>
    <lineage>
        <taxon>Bacteria</taxon>
        <taxon>Pseudomonadati</taxon>
        <taxon>Pseudomonadota</taxon>
        <taxon>Gammaproteobacteria</taxon>
        <taxon>Pseudomonadales</taxon>
        <taxon>Pseudomonadaceae</taxon>
        <taxon>Pseudomonas</taxon>
        <taxon>Pseudomonas amygdali</taxon>
    </lineage>
</organism>
<evidence type="ECO:0000313" key="2">
    <source>
        <dbReference type="EMBL" id="KPC18105.1"/>
    </source>
</evidence>
<dbReference type="EMBL" id="LGLK01000057">
    <property type="protein sequence ID" value="KPC17146.1"/>
    <property type="molecule type" value="Genomic_DNA"/>
</dbReference>
<reference evidence="1" key="1">
    <citation type="submission" date="2015-07" db="EMBL/GenBank/DDBJ databases">
        <authorList>
            <person name="O'Brien H.E."/>
            <person name="Thakur S."/>
            <person name="Gong Y."/>
            <person name="Wang P.W."/>
            <person name="Guttman D.S."/>
        </authorList>
    </citation>
    <scope>NUCLEOTIDE SEQUENCE</scope>
    <source>
        <strain evidence="1">107</strain>
    </source>
</reference>